<organism evidence="1 2">
    <name type="scientific">Nitrincola nitratireducens</name>
    <dbReference type="NCBI Taxonomy" id="1229521"/>
    <lineage>
        <taxon>Bacteria</taxon>
        <taxon>Pseudomonadati</taxon>
        <taxon>Pseudomonadota</taxon>
        <taxon>Gammaproteobacteria</taxon>
        <taxon>Oceanospirillales</taxon>
        <taxon>Oceanospirillaceae</taxon>
        <taxon>Nitrincola</taxon>
    </lineage>
</organism>
<reference evidence="1 2" key="2">
    <citation type="journal article" date="2015" name="Syst. Appl. Microbiol.">
        <title>Nitrincola nitratireducens sp. nov. isolated from a haloalkaline crater lake.</title>
        <authorList>
            <person name="Singh A."/>
            <person name="Vaidya B."/>
            <person name="Tanuku N.R."/>
            <person name="Pinnaka A.K."/>
        </authorList>
    </citation>
    <scope>NUCLEOTIDE SEQUENCE [LARGE SCALE GENOMIC DNA]</scope>
    <source>
        <strain evidence="1 2">AK23</strain>
    </source>
</reference>
<keyword evidence="2" id="KW-1185">Reference proteome</keyword>
<protein>
    <recommendedName>
        <fullName evidence="3">Glycosyltransferase</fullName>
    </recommendedName>
</protein>
<dbReference type="STRING" id="1229521.D791_03389"/>
<comment type="caution">
    <text evidence="1">The sequence shown here is derived from an EMBL/GenBank/DDBJ whole genome shotgun (WGS) entry which is preliminary data.</text>
</comment>
<evidence type="ECO:0000313" key="1">
    <source>
        <dbReference type="EMBL" id="EXJ09717.1"/>
    </source>
</evidence>
<evidence type="ECO:0008006" key="3">
    <source>
        <dbReference type="Google" id="ProtNLM"/>
    </source>
</evidence>
<name>W9V0P6_9GAMM</name>
<dbReference type="RefSeq" id="WP_036513515.1">
    <property type="nucleotide sequence ID" value="NZ_AONB01000021.1"/>
</dbReference>
<dbReference type="Proteomes" id="UP000019464">
    <property type="component" value="Unassembled WGS sequence"/>
</dbReference>
<dbReference type="SUPFAM" id="SSF53756">
    <property type="entry name" value="UDP-Glycosyltransferase/glycogen phosphorylase"/>
    <property type="match status" value="1"/>
</dbReference>
<dbReference type="OrthoDB" id="9793805at2"/>
<dbReference type="EMBL" id="AONB01000021">
    <property type="protein sequence ID" value="EXJ09717.1"/>
    <property type="molecule type" value="Genomic_DNA"/>
</dbReference>
<evidence type="ECO:0000313" key="2">
    <source>
        <dbReference type="Proteomes" id="UP000019464"/>
    </source>
</evidence>
<dbReference type="Gene3D" id="3.40.50.2000">
    <property type="entry name" value="Glycogen Phosphorylase B"/>
    <property type="match status" value="1"/>
</dbReference>
<accession>W9V0P6</accession>
<dbReference type="Pfam" id="PF13528">
    <property type="entry name" value="Glyco_trans_1_3"/>
    <property type="match status" value="1"/>
</dbReference>
<dbReference type="PATRIC" id="fig|1229521.3.peg.3423"/>
<reference evidence="2" key="1">
    <citation type="submission" date="2012-11" db="EMBL/GenBank/DDBJ databases">
        <authorList>
            <person name="Singh A."/>
            <person name="Pinnaka A.K."/>
            <person name="Vaidya B."/>
        </authorList>
    </citation>
    <scope>NUCLEOTIDE SEQUENCE [LARGE SCALE GENOMIC DNA]</scope>
    <source>
        <strain evidence="2">AK23</strain>
    </source>
</reference>
<dbReference type="AlphaFoldDB" id="W9V0P6"/>
<gene>
    <name evidence="1" type="ORF">D791_03389</name>
</gene>
<sequence length="339" mass="37672">MKILYGVQATGNGHITRARAMLPALTRAGIEVDFVFSGRPSQDLFDMDRFGNYRCFSGFTFKTDQGKVQALQTLMNTQPLQFLRDVRALDVSHYDLVLTDFEPVSAWAAKRQKRLCVGLAHQYALKYKVPGTQSAPWLTLSLSAFAPATHYLGIHWQAFNAPILPPLISPLPCAPHEAEPSMILVYLPFEDTSQVVSWLQGCPEQYFRVYTQVDYPLYYKNVHLVPLSRTQFPLDLVASQGVICNSGFGLCSEALVAGKKILTKPLKGQIEQICNAKALVQMQKGTLLTRFDPNELLEWLKQPSATPMAFPPVADAIAAWLASGCEEPVAGFVESVWDT</sequence>
<proteinExistence type="predicted"/>